<dbReference type="InterPro" id="IPR053977">
    <property type="entry name" value="Rv2466c-like"/>
</dbReference>
<dbReference type="EMBL" id="BAABJQ010000005">
    <property type="protein sequence ID" value="GAA5183187.1"/>
    <property type="molecule type" value="Genomic_DNA"/>
</dbReference>
<dbReference type="InterPro" id="IPR036249">
    <property type="entry name" value="Thioredoxin-like_sf"/>
</dbReference>
<dbReference type="Pfam" id="PF22234">
    <property type="entry name" value="Rv2466c-like"/>
    <property type="match status" value="1"/>
</dbReference>
<dbReference type="Gene3D" id="3.40.30.10">
    <property type="entry name" value="Glutaredoxin"/>
    <property type="match status" value="1"/>
</dbReference>
<reference evidence="2" key="1">
    <citation type="journal article" date="2019" name="Int. J. Syst. Evol. Microbiol.">
        <title>The Global Catalogue of Microorganisms (GCM) 10K type strain sequencing project: providing services to taxonomists for standard genome sequencing and annotation.</title>
        <authorList>
            <consortium name="The Broad Institute Genomics Platform"/>
            <consortium name="The Broad Institute Genome Sequencing Center for Infectious Disease"/>
            <person name="Wu L."/>
            <person name="Ma J."/>
        </authorList>
    </citation>
    <scope>NUCLEOTIDE SEQUENCE [LARGE SCALE GENOMIC DNA]</scope>
    <source>
        <strain evidence="2">JCM 18304</strain>
    </source>
</reference>
<evidence type="ECO:0000313" key="2">
    <source>
        <dbReference type="Proteomes" id="UP001501570"/>
    </source>
</evidence>
<name>A0ABP9RP80_9ACTN</name>
<gene>
    <name evidence="1" type="ORF">GCM10023322_21880</name>
</gene>
<keyword evidence="2" id="KW-1185">Reference proteome</keyword>
<accession>A0ABP9RP80</accession>
<organism evidence="1 2">
    <name type="scientific">Rugosimonospora acidiphila</name>
    <dbReference type="NCBI Taxonomy" id="556531"/>
    <lineage>
        <taxon>Bacteria</taxon>
        <taxon>Bacillati</taxon>
        <taxon>Actinomycetota</taxon>
        <taxon>Actinomycetes</taxon>
        <taxon>Micromonosporales</taxon>
        <taxon>Micromonosporaceae</taxon>
        <taxon>Rugosimonospora</taxon>
    </lineage>
</organism>
<dbReference type="Proteomes" id="UP001501570">
    <property type="component" value="Unassembled WGS sequence"/>
</dbReference>
<dbReference type="RefSeq" id="WP_345628556.1">
    <property type="nucleotide sequence ID" value="NZ_BAABJQ010000005.1"/>
</dbReference>
<evidence type="ECO:0000313" key="1">
    <source>
        <dbReference type="EMBL" id="GAA5183187.1"/>
    </source>
</evidence>
<sequence length="197" mass="21733">MTADVTFWFDPICPFTWRTSRWVKEVTQKRNLVVSWRLMSLATLNAGKDVPEEYREPMARGARASRLIVAAGQRSGEPAVERLYTEIGTRVHWDGRELSTELLQESLEAAGLPAELLEVVDDPSLDQAIRDSHAEGQTRVGTESGSPIIAIGEGPGFFGPVVSPVPEGEAAEKLFDAVRLLAAVPEFSELKRSRNPF</sequence>
<comment type="caution">
    <text evidence="1">The sequence shown here is derived from an EMBL/GenBank/DDBJ whole genome shotgun (WGS) entry which is preliminary data.</text>
</comment>
<proteinExistence type="predicted"/>
<dbReference type="SUPFAM" id="SSF52833">
    <property type="entry name" value="Thioredoxin-like"/>
    <property type="match status" value="1"/>
</dbReference>
<protein>
    <submittedName>
        <fullName evidence="1">DsbA family protein</fullName>
    </submittedName>
</protein>